<dbReference type="InterPro" id="IPR023393">
    <property type="entry name" value="START-like_dom_sf"/>
</dbReference>
<protein>
    <submittedName>
        <fullName evidence="1">Uncharacterized protein</fullName>
    </submittedName>
</protein>
<organism evidence="1">
    <name type="scientific">marine metagenome</name>
    <dbReference type="NCBI Taxonomy" id="408172"/>
    <lineage>
        <taxon>unclassified sequences</taxon>
        <taxon>metagenomes</taxon>
        <taxon>ecological metagenomes</taxon>
    </lineage>
</organism>
<proteinExistence type="predicted"/>
<dbReference type="AlphaFoldDB" id="A0A381P1P0"/>
<accession>A0A381P1P0</accession>
<evidence type="ECO:0000313" key="1">
    <source>
        <dbReference type="EMBL" id="SUZ60821.1"/>
    </source>
</evidence>
<feature type="non-terminal residue" evidence="1">
    <location>
        <position position="1"/>
    </location>
</feature>
<gene>
    <name evidence="1" type="ORF">METZ01_LOCUS13675</name>
</gene>
<name>A0A381P1P0_9ZZZZ</name>
<dbReference type="EMBL" id="UINC01000766">
    <property type="protein sequence ID" value="SUZ60821.1"/>
    <property type="molecule type" value="Genomic_DNA"/>
</dbReference>
<sequence>VQESIRILERKHDWSLICEQRVSCPVAKTFSFFSTARNLERLTPPFLKFRSLPGFMMT</sequence>
<dbReference type="Gene3D" id="3.30.530.20">
    <property type="match status" value="1"/>
</dbReference>
<reference evidence="1" key="1">
    <citation type="submission" date="2018-05" db="EMBL/GenBank/DDBJ databases">
        <authorList>
            <person name="Lanie J.A."/>
            <person name="Ng W.-L."/>
            <person name="Kazmierczak K.M."/>
            <person name="Andrzejewski T.M."/>
            <person name="Davidsen T.M."/>
            <person name="Wayne K.J."/>
            <person name="Tettelin H."/>
            <person name="Glass J.I."/>
            <person name="Rusch D."/>
            <person name="Podicherti R."/>
            <person name="Tsui H.-C.T."/>
            <person name="Winkler M.E."/>
        </authorList>
    </citation>
    <scope>NUCLEOTIDE SEQUENCE</scope>
</reference>